<evidence type="ECO:0000313" key="1">
    <source>
        <dbReference type="Ensembl" id="ENSDCDP00010045226.1"/>
    </source>
</evidence>
<name>A0AAY4DLK4_9TELE</name>
<reference evidence="1 2" key="1">
    <citation type="submission" date="2020-06" db="EMBL/GenBank/DDBJ databases">
        <authorList>
            <consortium name="Wellcome Sanger Institute Data Sharing"/>
        </authorList>
    </citation>
    <scope>NUCLEOTIDE SEQUENCE [LARGE SCALE GENOMIC DNA]</scope>
</reference>
<reference evidence="1" key="2">
    <citation type="submission" date="2025-08" db="UniProtKB">
        <authorList>
            <consortium name="Ensembl"/>
        </authorList>
    </citation>
    <scope>IDENTIFICATION</scope>
</reference>
<evidence type="ECO:0000313" key="2">
    <source>
        <dbReference type="Proteomes" id="UP000694580"/>
    </source>
</evidence>
<organism evidence="1 2">
    <name type="scientific">Denticeps clupeoides</name>
    <name type="common">denticle herring</name>
    <dbReference type="NCBI Taxonomy" id="299321"/>
    <lineage>
        <taxon>Eukaryota</taxon>
        <taxon>Metazoa</taxon>
        <taxon>Chordata</taxon>
        <taxon>Craniata</taxon>
        <taxon>Vertebrata</taxon>
        <taxon>Euteleostomi</taxon>
        <taxon>Actinopterygii</taxon>
        <taxon>Neopterygii</taxon>
        <taxon>Teleostei</taxon>
        <taxon>Clupei</taxon>
        <taxon>Clupeiformes</taxon>
        <taxon>Denticipitoidei</taxon>
        <taxon>Denticipitidae</taxon>
        <taxon>Denticeps</taxon>
    </lineage>
</organism>
<dbReference type="Ensembl" id="ENSDCDT00010055383.1">
    <property type="protein sequence ID" value="ENSDCDP00010045226.1"/>
    <property type="gene ID" value="ENSDCDG00010027889.1"/>
</dbReference>
<keyword evidence="2" id="KW-1185">Reference proteome</keyword>
<proteinExistence type="predicted"/>
<accession>A0AAY4DLK4</accession>
<dbReference type="Proteomes" id="UP000694580">
    <property type="component" value="Chromosome 1"/>
</dbReference>
<dbReference type="AlphaFoldDB" id="A0AAY4DLK4"/>
<sequence>MRLLLYQHLAQQLTWRHGDMNKMKTEQACKLEEHDELSDLLCEFPVTPSFRLSVPLKIIGVTKMNISSCRHSLRQQQAAHLCLIVCYQAEAEV</sequence>
<protein>
    <submittedName>
        <fullName evidence="1">Uncharacterized protein</fullName>
    </submittedName>
</protein>
<dbReference type="Pfam" id="PF11652">
    <property type="entry name" value="FAM167"/>
    <property type="match status" value="1"/>
</dbReference>
<dbReference type="InterPro" id="IPR024280">
    <property type="entry name" value="FAM167"/>
</dbReference>
<reference evidence="1" key="3">
    <citation type="submission" date="2025-09" db="UniProtKB">
        <authorList>
            <consortium name="Ensembl"/>
        </authorList>
    </citation>
    <scope>IDENTIFICATION</scope>
</reference>